<organism evidence="1 2">
    <name type="scientific">Paramecium bursaria Chlorella virus NY2A</name>
    <name type="common">PBCV-NY2A</name>
    <dbReference type="NCBI Taxonomy" id="46021"/>
    <lineage>
        <taxon>Viruses</taxon>
        <taxon>Varidnaviria</taxon>
        <taxon>Bamfordvirae</taxon>
        <taxon>Nucleocytoviricota</taxon>
        <taxon>Megaviricetes</taxon>
        <taxon>Algavirales</taxon>
        <taxon>Phycodnaviridae</taxon>
        <taxon>Chlorovirus</taxon>
        <taxon>Chlorovirus americanus</taxon>
    </lineage>
</organism>
<name>A7IXU5_PBCVN</name>
<protein>
    <submittedName>
        <fullName evidence="1">Uncharacterized protein b770L</fullName>
    </submittedName>
</protein>
<evidence type="ECO:0000313" key="1">
    <source>
        <dbReference type="EMBL" id="ABT15169.1"/>
    </source>
</evidence>
<proteinExistence type="predicted"/>
<dbReference type="RefSeq" id="YP_001497966.1">
    <property type="nucleotide sequence ID" value="NC_009898.1"/>
</dbReference>
<accession>A7IXU5</accession>
<reference evidence="1 2" key="1">
    <citation type="journal article" date="2007" name="Virology">
        <title>Sequence and annotation of the 369-kb NY-2A and the 345-kb AR158 viruses that infect Chlorella NC64A.</title>
        <authorList>
            <person name="Fitzgerald L.A."/>
            <person name="Graves M.V."/>
            <person name="Li X."/>
            <person name="Feldblyum T."/>
            <person name="Nierman W.C."/>
            <person name="Van Etten J.L."/>
        </authorList>
    </citation>
    <scope>NUCLEOTIDE SEQUENCE [LARGE SCALE GENOMIC DNA]</scope>
    <source>
        <strain evidence="1 2">NY-2A</strain>
    </source>
</reference>
<sequence>MPEFSKKTIFGMYSFVMRTTSPNKPDSACSKPFRLPAMLKPVQGNPPVIISIGSSKSRFENFVTSSNTGLSGNFVERNS</sequence>
<evidence type="ECO:0000313" key="2">
    <source>
        <dbReference type="Proteomes" id="UP000202419"/>
    </source>
</evidence>
<dbReference type="EMBL" id="DQ491002">
    <property type="protein sequence ID" value="ABT15169.1"/>
    <property type="molecule type" value="Genomic_DNA"/>
</dbReference>
<dbReference type="KEGG" id="vg:5659532"/>
<dbReference type="GeneID" id="5659532"/>
<keyword evidence="2" id="KW-1185">Reference proteome</keyword>
<gene>
    <name evidence="1" type="primary">b770L</name>
    <name evidence="1" type="ORF">NY2A_b770L</name>
</gene>
<organismHost>
    <name type="scientific">Chlorella</name>
    <dbReference type="NCBI Taxonomy" id="3071"/>
</organismHost>
<dbReference type="Proteomes" id="UP000202419">
    <property type="component" value="Segment"/>
</dbReference>